<dbReference type="VEuPathDB" id="TriTrypDB:LtaPh_2500800"/>
<dbReference type="OrthoDB" id="272344at2759"/>
<organism evidence="1 2">
    <name type="scientific">Leishmania tarentolae</name>
    <name type="common">Sauroleishmania tarentolae</name>
    <dbReference type="NCBI Taxonomy" id="5689"/>
    <lineage>
        <taxon>Eukaryota</taxon>
        <taxon>Discoba</taxon>
        <taxon>Euglenozoa</taxon>
        <taxon>Kinetoplastea</taxon>
        <taxon>Metakinetoplastina</taxon>
        <taxon>Trypanosomatida</taxon>
        <taxon>Trypanosomatidae</taxon>
        <taxon>Leishmaniinae</taxon>
        <taxon>Leishmania</taxon>
        <taxon>lizard Leishmania</taxon>
    </lineage>
</organism>
<proteinExistence type="predicted"/>
<protein>
    <submittedName>
        <fullName evidence="1">Uncharacterized protein</fullName>
    </submittedName>
</protein>
<sequence>MVMRRGITLVLGVHRSSGRFSRATDKKRFDQGRCEQLNGWRDWAPTLLPSMDTPPAIARPAETAAFFVACFDPFVFSYCIFDFATILHHAGELSEDELLHRPGAMLMSPRSLFADPKARFRFGLERQQRLALVLQSLLRGHDESERSPFTRARALGVQCPMLVPFLRSVCLCMEMKHPFALQAAYVFEELLANGFVSSTLYVEGASRDRSRTLAQLVLLAAKEFGCESALLTGMLLDKEHASPHETVALGRLVACTLAAADRRRLDWALKARGAVRRTLKPQDGWTLGPSRPLVFTRHRECPKMVKQRTAAESNMETPA</sequence>
<reference evidence="1" key="1">
    <citation type="submission" date="2019-11" db="EMBL/GenBank/DDBJ databases">
        <title>Leishmania tarentolae CDS.</title>
        <authorList>
            <person name="Goto Y."/>
            <person name="Yamagishi J."/>
        </authorList>
    </citation>
    <scope>NUCLEOTIDE SEQUENCE [LARGE SCALE GENOMIC DNA]</scope>
    <source>
        <strain evidence="1">Parrot Tar II</strain>
    </source>
</reference>
<dbReference type="Proteomes" id="UP000419144">
    <property type="component" value="Unassembled WGS sequence"/>
</dbReference>
<gene>
    <name evidence="1" type="ORF">LtaPh_2500800</name>
</gene>
<accession>A0A640KN45</accession>
<dbReference type="EMBL" id="BLBS01000034">
    <property type="protein sequence ID" value="GET89097.1"/>
    <property type="molecule type" value="Genomic_DNA"/>
</dbReference>
<evidence type="ECO:0000313" key="1">
    <source>
        <dbReference type="EMBL" id="GET89097.1"/>
    </source>
</evidence>
<dbReference type="AlphaFoldDB" id="A0A640KN45"/>
<comment type="caution">
    <text evidence="1">The sequence shown here is derived from an EMBL/GenBank/DDBJ whole genome shotgun (WGS) entry which is preliminary data.</text>
</comment>
<name>A0A640KN45_LEITA</name>
<keyword evidence="2" id="KW-1185">Reference proteome</keyword>
<evidence type="ECO:0000313" key="2">
    <source>
        <dbReference type="Proteomes" id="UP000419144"/>
    </source>
</evidence>